<gene>
    <name evidence="1" type="ORF">A3A58_01825</name>
</gene>
<evidence type="ECO:0000313" key="1">
    <source>
        <dbReference type="EMBL" id="OGY14499.1"/>
    </source>
</evidence>
<dbReference type="Proteomes" id="UP000177685">
    <property type="component" value="Unassembled WGS sequence"/>
</dbReference>
<accession>A0A1G1VGJ9</accession>
<dbReference type="AlphaFoldDB" id="A0A1G1VGJ9"/>
<evidence type="ECO:0000313" key="2">
    <source>
        <dbReference type="Proteomes" id="UP000177685"/>
    </source>
</evidence>
<evidence type="ECO:0008006" key="3">
    <source>
        <dbReference type="Google" id="ProtNLM"/>
    </source>
</evidence>
<reference evidence="1 2" key="1">
    <citation type="journal article" date="2016" name="Nat. Commun.">
        <title>Thousands of microbial genomes shed light on interconnected biogeochemical processes in an aquifer system.</title>
        <authorList>
            <person name="Anantharaman K."/>
            <person name="Brown C.T."/>
            <person name="Hug L.A."/>
            <person name="Sharon I."/>
            <person name="Castelle C.J."/>
            <person name="Probst A.J."/>
            <person name="Thomas B.C."/>
            <person name="Singh A."/>
            <person name="Wilkins M.J."/>
            <person name="Karaoz U."/>
            <person name="Brodie E.L."/>
            <person name="Williams K.H."/>
            <person name="Hubbard S.S."/>
            <person name="Banfield J.F."/>
        </authorList>
    </citation>
    <scope>NUCLEOTIDE SEQUENCE [LARGE SCALE GENOMIC DNA]</scope>
</reference>
<dbReference type="EMBL" id="MHCD01000013">
    <property type="protein sequence ID" value="OGY14499.1"/>
    <property type="molecule type" value="Genomic_DNA"/>
</dbReference>
<proteinExistence type="predicted"/>
<name>A0A1G1VGJ9_9BACT</name>
<protein>
    <recommendedName>
        <fullName evidence="3">Homing endonuclease LAGLIDADG domain-containing protein</fullName>
    </recommendedName>
</protein>
<comment type="caution">
    <text evidence="1">The sequence shown here is derived from an EMBL/GenBank/DDBJ whole genome shotgun (WGS) entry which is preliminary data.</text>
</comment>
<sequence length="247" mass="28034">MVESTGELRVFRTTEQQEQERRDRAAFLGGIFAAGGRMAFNFKNQTKSHAGIERKYSYAYPVITFADANSKKIDKLKEMFGGRVKVKHKDEKSFTWYLQSGNTVEFARALLGFCPNREEMIMAFENWENVNVEEQLRVAKDFKNTEVPKAEDYKNLVRNPQFLAGVLTARGGLSNAFRRGSPRETVLFFSSTNKQLAMALKQEYGAGIMPVGEKSNQTTFGEAATTRILELIQDHLLVPLQDLPEDE</sequence>
<organism evidence="1 2">
    <name type="scientific">Candidatus Blackburnbacteria bacterium RIFCSPLOWO2_01_FULL_41_27</name>
    <dbReference type="NCBI Taxonomy" id="1797520"/>
    <lineage>
        <taxon>Bacteria</taxon>
        <taxon>Candidatus Blackburniibacteriota</taxon>
    </lineage>
</organism>